<dbReference type="AlphaFoldDB" id="A0A1C3MZC5"/>
<keyword evidence="3" id="KW-1185">Reference proteome</keyword>
<dbReference type="EMBL" id="LT598496">
    <property type="protein sequence ID" value="SBV25696.1"/>
    <property type="molecule type" value="Genomic_DNA"/>
</dbReference>
<accession>A0A1C3MZC5</accession>
<keyword evidence="1" id="KW-1133">Transmembrane helix</keyword>
<gene>
    <name evidence="2" type="ORF">GA0070620_1173</name>
</gene>
<dbReference type="Proteomes" id="UP000199393">
    <property type="component" value="Chromosome I"/>
</dbReference>
<dbReference type="STRING" id="307121.GA0070620_1173"/>
<evidence type="ECO:0000256" key="1">
    <source>
        <dbReference type="SAM" id="Phobius"/>
    </source>
</evidence>
<evidence type="ECO:0000313" key="3">
    <source>
        <dbReference type="Proteomes" id="UP000199393"/>
    </source>
</evidence>
<dbReference type="RefSeq" id="WP_091588920.1">
    <property type="nucleotide sequence ID" value="NZ_JBHRWG010000003.1"/>
</dbReference>
<evidence type="ECO:0000313" key="2">
    <source>
        <dbReference type="EMBL" id="SBV25696.1"/>
    </source>
</evidence>
<dbReference type="Pfam" id="PF19953">
    <property type="entry name" value="EACC1"/>
    <property type="match status" value="1"/>
</dbReference>
<keyword evidence="1" id="KW-0812">Transmembrane</keyword>
<organism evidence="2 3">
    <name type="scientific">Micromonospora krabiensis</name>
    <dbReference type="NCBI Taxonomy" id="307121"/>
    <lineage>
        <taxon>Bacteria</taxon>
        <taxon>Bacillati</taxon>
        <taxon>Actinomycetota</taxon>
        <taxon>Actinomycetes</taxon>
        <taxon>Micromonosporales</taxon>
        <taxon>Micromonosporaceae</taxon>
        <taxon>Micromonospora</taxon>
    </lineage>
</organism>
<keyword evidence="1" id="KW-0472">Membrane</keyword>
<dbReference type="OrthoDB" id="4559490at2"/>
<dbReference type="InterPro" id="IPR045428">
    <property type="entry name" value="EACC1"/>
</dbReference>
<feature type="transmembrane region" description="Helical" evidence="1">
    <location>
        <begin position="49"/>
        <end position="73"/>
    </location>
</feature>
<sequence>MSTSEVLVAFDGDLGHADQLAGDLADFLTRRDPTLPVQRRRTDARSQDFGATLAIVLGSSAVTTLAAGIAAWLRRRQDAHLELRRTLPDGQVVQVKLRGQATARTERIVTDFLNG</sequence>
<name>A0A1C3MZC5_9ACTN</name>
<reference evidence="3" key="1">
    <citation type="submission" date="2016-06" db="EMBL/GenBank/DDBJ databases">
        <authorList>
            <person name="Varghese N."/>
        </authorList>
    </citation>
    <scope>NUCLEOTIDE SEQUENCE [LARGE SCALE GENOMIC DNA]</scope>
    <source>
        <strain evidence="3">DSM 45344</strain>
    </source>
</reference>
<proteinExistence type="predicted"/>
<protein>
    <submittedName>
        <fullName evidence="2">Uncharacterized protein</fullName>
    </submittedName>
</protein>